<dbReference type="Proteomes" id="UP000003610">
    <property type="component" value="Unassembled WGS sequence"/>
</dbReference>
<proteinExistence type="inferred from homology"/>
<evidence type="ECO:0000256" key="2">
    <source>
        <dbReference type="ARBA" id="ARBA00022801"/>
    </source>
</evidence>
<name>E1KUK3_9BACT</name>
<dbReference type="STRING" id="866771.HMPREF9296_0685"/>
<dbReference type="GO" id="GO:0047617">
    <property type="term" value="F:fatty acyl-CoA hydrolase activity"/>
    <property type="evidence" value="ECO:0007669"/>
    <property type="project" value="TreeGrafter"/>
</dbReference>
<reference evidence="3 4" key="1">
    <citation type="submission" date="2010-08" db="EMBL/GenBank/DDBJ databases">
        <authorList>
            <person name="Durkin A.S."/>
            <person name="Madupu R."/>
            <person name="Torralba M."/>
            <person name="Gillis M."/>
            <person name="Methe B."/>
            <person name="Sutton G."/>
            <person name="Nelson K.E."/>
        </authorList>
    </citation>
    <scope>NUCLEOTIDE SEQUENCE [LARGE SCALE GENOMIC DNA]</scope>
    <source>
        <strain evidence="3 4">FB035-09AN</strain>
    </source>
</reference>
<dbReference type="InterPro" id="IPR029069">
    <property type="entry name" value="HotDog_dom_sf"/>
</dbReference>
<gene>
    <name evidence="3" type="ORF">HMPREF9296_0685</name>
</gene>
<dbReference type="InterPro" id="IPR050563">
    <property type="entry name" value="4-hydroxybenzoyl-CoA_TE"/>
</dbReference>
<dbReference type="PANTHER" id="PTHR31793">
    <property type="entry name" value="4-HYDROXYBENZOYL-COA THIOESTERASE FAMILY MEMBER"/>
    <property type="match status" value="1"/>
</dbReference>
<dbReference type="Pfam" id="PF13279">
    <property type="entry name" value="4HBT_2"/>
    <property type="match status" value="1"/>
</dbReference>
<dbReference type="CDD" id="cd00586">
    <property type="entry name" value="4HBT"/>
    <property type="match status" value="1"/>
</dbReference>
<dbReference type="Gene3D" id="3.10.129.10">
    <property type="entry name" value="Hotdog Thioesterase"/>
    <property type="match status" value="1"/>
</dbReference>
<dbReference type="AlphaFoldDB" id="E1KUK3"/>
<comment type="caution">
    <text evidence="3">The sequence shown here is derived from an EMBL/GenBank/DDBJ whole genome shotgun (WGS) entry which is preliminary data.</text>
</comment>
<keyword evidence="2 3" id="KW-0378">Hydrolase</keyword>
<dbReference type="EMBL" id="AEDO01000073">
    <property type="protein sequence ID" value="EFL44830.1"/>
    <property type="molecule type" value="Genomic_DNA"/>
</dbReference>
<sequence length="151" mass="17871">MQNRIRIFKIKQRMKTNYIYETRMEVRDYECDIQGIVNNANYLHYTEHTRHRFINSLGVSFSKLHDKGVDPVVARMSLEYKTPLKCDDEFISRLGLRKQGIRYIFTHDLFRASDERLSFHAEVSLVVLTNGKLGESKDYDEAFAPFLKENE</sequence>
<dbReference type="PANTHER" id="PTHR31793:SF27">
    <property type="entry name" value="NOVEL THIOESTERASE SUPERFAMILY DOMAIN AND SAPOSIN A-TYPE DOMAIN CONTAINING PROTEIN (0610012H03RIK)"/>
    <property type="match status" value="1"/>
</dbReference>
<dbReference type="SUPFAM" id="SSF54637">
    <property type="entry name" value="Thioesterase/thiol ester dehydrase-isomerase"/>
    <property type="match status" value="1"/>
</dbReference>
<comment type="similarity">
    <text evidence="1">Belongs to the 4-hydroxybenzoyl-CoA thioesterase family.</text>
</comment>
<accession>E1KUK3</accession>
<dbReference type="eggNOG" id="COG0824">
    <property type="taxonomic scope" value="Bacteria"/>
</dbReference>
<organism evidence="3 4">
    <name type="scientific">Prevotella disiens FB035-09AN</name>
    <dbReference type="NCBI Taxonomy" id="866771"/>
    <lineage>
        <taxon>Bacteria</taxon>
        <taxon>Pseudomonadati</taxon>
        <taxon>Bacteroidota</taxon>
        <taxon>Bacteroidia</taxon>
        <taxon>Bacteroidales</taxon>
        <taxon>Prevotellaceae</taxon>
        <taxon>Prevotella</taxon>
    </lineage>
</organism>
<evidence type="ECO:0000313" key="4">
    <source>
        <dbReference type="Proteomes" id="UP000003610"/>
    </source>
</evidence>
<protein>
    <submittedName>
        <fullName evidence="3">Acyl-CoA thioester hydrolase, YbgC/YbaW family</fullName>
    </submittedName>
</protein>
<evidence type="ECO:0000256" key="1">
    <source>
        <dbReference type="ARBA" id="ARBA00005953"/>
    </source>
</evidence>
<evidence type="ECO:0000313" key="3">
    <source>
        <dbReference type="EMBL" id="EFL44830.1"/>
    </source>
</evidence>